<name>A0A502ELI9_9PROT</name>
<gene>
    <name evidence="2" type="ORF">EAH89_29775</name>
</gene>
<proteinExistence type="predicted"/>
<evidence type="ECO:0000313" key="3">
    <source>
        <dbReference type="Proteomes" id="UP000317078"/>
    </source>
</evidence>
<evidence type="ECO:0000313" key="2">
    <source>
        <dbReference type="EMBL" id="TPG37939.1"/>
    </source>
</evidence>
<keyword evidence="3" id="KW-1185">Reference proteome</keyword>
<dbReference type="Proteomes" id="UP000317078">
    <property type="component" value="Unassembled WGS sequence"/>
</dbReference>
<dbReference type="Pfam" id="PF03090">
    <property type="entry name" value="Replicase"/>
    <property type="match status" value="1"/>
</dbReference>
<feature type="region of interest" description="Disordered" evidence="1">
    <location>
        <begin position="473"/>
        <end position="499"/>
    </location>
</feature>
<accession>A0A502ELI9</accession>
<dbReference type="AlphaFoldDB" id="A0A502ELI9"/>
<organism evidence="2 3">
    <name type="scientific">Muricoccus nepalensis</name>
    <dbReference type="NCBI Taxonomy" id="1854500"/>
    <lineage>
        <taxon>Bacteria</taxon>
        <taxon>Pseudomonadati</taxon>
        <taxon>Pseudomonadota</taxon>
        <taxon>Alphaproteobacteria</taxon>
        <taxon>Acetobacterales</taxon>
        <taxon>Roseomonadaceae</taxon>
        <taxon>Muricoccus</taxon>
    </lineage>
</organism>
<reference evidence="2 3" key="1">
    <citation type="journal article" date="2019" name="Environ. Microbiol.">
        <title>Species interactions and distinct microbial communities in high Arctic permafrost affected cryosols are associated with the CH4 and CO2 gas fluxes.</title>
        <authorList>
            <person name="Altshuler I."/>
            <person name="Hamel J."/>
            <person name="Turney S."/>
            <person name="Magnuson E."/>
            <person name="Levesque R."/>
            <person name="Greer C."/>
            <person name="Whyte L.G."/>
        </authorList>
    </citation>
    <scope>NUCLEOTIDE SEQUENCE [LARGE SCALE GENOMIC DNA]</scope>
    <source>
        <strain evidence="2 3">S9.3B</strain>
    </source>
</reference>
<sequence>MSPRSRSHLTPLPTLPPTGPGPRSRGVGCWRSDHKGQPFPGLASALAAVRRAHPDRLDLQALAWSLIPRLPGRPLSSDTLKTEAPTSFRRALEDTVASHGWLGLNTSDAINLVWVDADHQRWRQLLARAVALGLPQPAWVSISARGAHLAWILRTPVVTRFEDIDADVRRSRLLSVTHDLLRRALDGDHAASLRGLMKNPWSSRWQTEVAAEITAVDLLDLLRPLEALAAAEGWIPPGRRPRRARDVSDAVQGERLWKTLCARAYDNAETDEAVLRAWADELAESMGSPAPASMRRGMARRVAKFMRTRWNGKSRRAPLTPEVIHTRQADAGRATAAKRATSRDDLIREALDHLAAAGHPATCAAVALHAGCSTRTVQRSAVWIERAAQIEGVTYAPPVSGSSFASVISTPSLLPSASPVEADDLILAAVIVSEFDIPLPASVIPAPVDAPNPPGNVFQFPWLPPPPPRLPTHGPAISNRARHRRGPSAAKRRAEERREWHERAAARGLDAYRQAFGARMSALHTQRSAALAAVSVPDDGPWLMRWSHDLDGDLNRTMTAMEQRKRIGGGWAAKLRAERRLYVEHEARLLTQIPAVVRQVA</sequence>
<feature type="region of interest" description="Disordered" evidence="1">
    <location>
        <begin position="1"/>
        <end position="33"/>
    </location>
</feature>
<evidence type="ECO:0000256" key="1">
    <source>
        <dbReference type="SAM" id="MobiDB-lite"/>
    </source>
</evidence>
<comment type="caution">
    <text evidence="2">The sequence shown here is derived from an EMBL/GenBank/DDBJ whole genome shotgun (WGS) entry which is preliminary data.</text>
</comment>
<dbReference type="InterPro" id="IPR004322">
    <property type="entry name" value="Plasmid_replicase_bac"/>
</dbReference>
<dbReference type="EMBL" id="RCZP01000083">
    <property type="protein sequence ID" value="TPG37939.1"/>
    <property type="molecule type" value="Genomic_DNA"/>
</dbReference>
<evidence type="ECO:0008006" key="4">
    <source>
        <dbReference type="Google" id="ProtNLM"/>
    </source>
</evidence>
<protein>
    <recommendedName>
        <fullName evidence="4">Primase C-terminal 1 domain-containing protein</fullName>
    </recommendedName>
</protein>